<reference evidence="14 15" key="1">
    <citation type="submission" date="2020-06" db="EMBL/GenBank/DDBJ databases">
        <authorList>
            <person name="Duchaud E."/>
        </authorList>
    </citation>
    <scope>NUCLEOTIDE SEQUENCE [LARGE SCALE GENOMIC DNA]</scope>
    <source>
        <strain evidence="14">Alteromonas fortis</strain>
    </source>
</reference>
<evidence type="ECO:0000256" key="12">
    <source>
        <dbReference type="ARBA" id="ARBA00067680"/>
    </source>
</evidence>
<dbReference type="PROSITE" id="PS00198">
    <property type="entry name" value="4FE4S_FER_1"/>
    <property type="match status" value="1"/>
</dbReference>
<dbReference type="InterPro" id="IPR016171">
    <property type="entry name" value="Vanillyl_alc_oxidase_C-sub2"/>
</dbReference>
<keyword evidence="4" id="KW-0479">Metal-binding</keyword>
<evidence type="ECO:0000256" key="6">
    <source>
        <dbReference type="ARBA" id="ARBA00023002"/>
    </source>
</evidence>
<keyword evidence="8" id="KW-0411">Iron-sulfur</keyword>
<gene>
    <name evidence="14" type="primary">ydiJ</name>
    <name evidence="14" type="ORF">ALFOR1_30656</name>
</gene>
<evidence type="ECO:0000256" key="1">
    <source>
        <dbReference type="ARBA" id="ARBA00001974"/>
    </source>
</evidence>
<evidence type="ECO:0000313" key="14">
    <source>
        <dbReference type="EMBL" id="CAB9493729.1"/>
    </source>
</evidence>
<dbReference type="SUPFAM" id="SSF56176">
    <property type="entry name" value="FAD-binding/transporter-associated domain-like"/>
    <property type="match status" value="1"/>
</dbReference>
<dbReference type="RefSeq" id="WP_179983216.1">
    <property type="nucleotide sequence ID" value="NZ_LR812090.1"/>
</dbReference>
<dbReference type="GO" id="GO:0051990">
    <property type="term" value="F:(R)-2-hydroxyglutarate dehydrogenase activity"/>
    <property type="evidence" value="ECO:0007669"/>
    <property type="project" value="UniProtKB-EC"/>
</dbReference>
<comment type="cofactor">
    <cofactor evidence="1">
        <name>FAD</name>
        <dbReference type="ChEBI" id="CHEBI:57692"/>
    </cofactor>
</comment>
<comment type="similarity">
    <text evidence="11">In the N-terminal section; belongs to the FAD-binding oxidoreductase/transferase type 4 family.</text>
</comment>
<accession>A0A6T9Y2U9</accession>
<keyword evidence="2" id="KW-0004">4Fe-4S</keyword>
<evidence type="ECO:0000256" key="5">
    <source>
        <dbReference type="ARBA" id="ARBA00022827"/>
    </source>
</evidence>
<evidence type="ECO:0000259" key="13">
    <source>
        <dbReference type="PROSITE" id="PS51387"/>
    </source>
</evidence>
<dbReference type="InterPro" id="IPR004113">
    <property type="entry name" value="FAD-bd_oxidored_4_C"/>
</dbReference>
<dbReference type="PROSITE" id="PS51387">
    <property type="entry name" value="FAD_PCMH"/>
    <property type="match status" value="1"/>
</dbReference>
<evidence type="ECO:0000256" key="9">
    <source>
        <dbReference type="ARBA" id="ARBA00039003"/>
    </source>
</evidence>
<name>A0A6T9Y2U9_ALTMA</name>
<protein>
    <recommendedName>
        <fullName evidence="12">D-2-hydroxyglutarate dehydrogenase</fullName>
        <ecNumber evidence="9">1.1.99.39</ecNumber>
    </recommendedName>
</protein>
<dbReference type="InterPro" id="IPR016169">
    <property type="entry name" value="FAD-bd_PCMH_sub2"/>
</dbReference>
<dbReference type="Gene3D" id="3.30.465.10">
    <property type="match status" value="1"/>
</dbReference>
<dbReference type="InterPro" id="IPR016166">
    <property type="entry name" value="FAD-bd_PCMH"/>
</dbReference>
<sequence length="1018" mass="112832">MTLPALKSDSNLAIQYRAFIENLRASEFTGDIETSYSARVAQATDNSVYYKLPQAVIYPTSNEDCQLIGQLAAKYPDVSFTPRGGGTGTNGQSLTDGIVVDIRRYLNKVIELNVEDGWVRVQTGIVKDSLNDVLRPHGLFFSPDLSTSNRATLGGMISTDASGQGSLVYGKTSDHVIALKAVLVNGEVIETTKISTEMAKRKANENTAEGAIYKQAIDTCVNYKDEVERTFPKLNRFLTGYDLAHVYDGHHIDIGRLITGAEGSLAFVTEAVLTLDKISPVKALINISYRSFDAALRHAPQLVEANATSVETIDSTVLNFAKTDIIWHDIQHLITDVPDEELLGLNLVEYNASSIEVMKGHIDSLEAAIEDAIKQGEGNISGYRITYDKADIQRIYAMRKKAVGLLGKVKGEQKPIAFAEDTAVPPEHLADFIAEFRALLDSHNLNYGMFGHVDAGVLHVRPALDLADPEQETLMHNLSDKVVKLVSKYGGLMWGEHGKGFRSEYGPEFFGETLFNEMRKIKAAFDPYNQMNPGKICTPLGSKDKLVSVKAVKRASIERIIPVTVKRDLAPAFECNGNGLCFNYEPASPMCPSSKVTSDRRHTPKGRASMLREWARLLSLSGQIDDKNGGGLSYKQFKSNVFSRFKNTVLTKGADFSHEVKAVMDGCLSCKSCTHQCPVNIDVPHFKSIFLSIYYQRYMRPLKDLLVANVETLAPLTAKVPSLYNRLLQHKWVTWFLKKKVGYVDTPLLSYPTLVDRVKSIVGTGDIEQLERLDNSEREKYVAVVQDPFTSFYDAKSVESLIKVISKMGLKPLLVPFTPNGKPAHVKGFLDKFEKQALGTAKRLNKIHELGITMVGADASLVLCYRDEYQKFLKDKRGKFFVHTIDEWLIDALPKSLNADINGSNGCDKNFSLLAHCSEKTAMPDTTARWQRIFQHLSVNLTHKPVGCCGMAGTYGHEASHLESSKALYTLSWAPVFASAQKETLNEVLVTGFSCRSQVARFEGSKPRHPIEVVNEII</sequence>
<dbReference type="GO" id="GO:0051539">
    <property type="term" value="F:4 iron, 4 sulfur cluster binding"/>
    <property type="evidence" value="ECO:0007669"/>
    <property type="project" value="UniProtKB-KW"/>
</dbReference>
<proteinExistence type="inferred from homology"/>
<evidence type="ECO:0000256" key="3">
    <source>
        <dbReference type="ARBA" id="ARBA00022630"/>
    </source>
</evidence>
<comment type="catalytic activity">
    <reaction evidence="10">
        <text>(R)-2-hydroxyglutarate + A = 2-oxoglutarate + AH2</text>
        <dbReference type="Rhea" id="RHEA:38295"/>
        <dbReference type="ChEBI" id="CHEBI:13193"/>
        <dbReference type="ChEBI" id="CHEBI:15801"/>
        <dbReference type="ChEBI" id="CHEBI:16810"/>
        <dbReference type="ChEBI" id="CHEBI:17499"/>
        <dbReference type="EC" id="1.1.99.39"/>
    </reaction>
    <physiologicalReaction direction="left-to-right" evidence="10">
        <dbReference type="Rhea" id="RHEA:38296"/>
    </physiologicalReaction>
</comment>
<dbReference type="InterPro" id="IPR036318">
    <property type="entry name" value="FAD-bd_PCMH-like_sf"/>
</dbReference>
<dbReference type="InterPro" id="IPR016164">
    <property type="entry name" value="FAD-linked_Oxase-like_C"/>
</dbReference>
<dbReference type="PANTHER" id="PTHR11748:SF119">
    <property type="entry name" value="D-2-HYDROXYGLUTARATE DEHYDROGENASE"/>
    <property type="match status" value="1"/>
</dbReference>
<dbReference type="GO" id="GO:1903457">
    <property type="term" value="P:lactate catabolic process"/>
    <property type="evidence" value="ECO:0007669"/>
    <property type="project" value="TreeGrafter"/>
</dbReference>
<dbReference type="InterPro" id="IPR006094">
    <property type="entry name" value="Oxid_FAD_bind_N"/>
</dbReference>
<dbReference type="AlphaFoldDB" id="A0A6T9Y2U9"/>
<dbReference type="EMBL" id="LR812090">
    <property type="protein sequence ID" value="CAB9493729.1"/>
    <property type="molecule type" value="Genomic_DNA"/>
</dbReference>
<evidence type="ECO:0000256" key="8">
    <source>
        <dbReference type="ARBA" id="ARBA00023014"/>
    </source>
</evidence>
<dbReference type="Pfam" id="PF02913">
    <property type="entry name" value="FAD-oxidase_C"/>
    <property type="match status" value="1"/>
</dbReference>
<evidence type="ECO:0000256" key="4">
    <source>
        <dbReference type="ARBA" id="ARBA00022723"/>
    </source>
</evidence>
<dbReference type="SUPFAM" id="SSF55103">
    <property type="entry name" value="FAD-linked oxidases, C-terminal domain"/>
    <property type="match status" value="1"/>
</dbReference>
<dbReference type="Gene3D" id="1.10.45.10">
    <property type="entry name" value="Vanillyl-alcohol Oxidase, Chain A, domain 4"/>
    <property type="match status" value="1"/>
</dbReference>
<dbReference type="Pfam" id="PF01565">
    <property type="entry name" value="FAD_binding_4"/>
    <property type="match status" value="1"/>
</dbReference>
<dbReference type="GO" id="GO:0004458">
    <property type="term" value="F:D-lactate dehydrogenase (cytochrome) activity"/>
    <property type="evidence" value="ECO:0007669"/>
    <property type="project" value="TreeGrafter"/>
</dbReference>
<dbReference type="EC" id="1.1.99.39" evidence="9"/>
<dbReference type="Pfam" id="PF13183">
    <property type="entry name" value="Fer4_8"/>
    <property type="match status" value="1"/>
</dbReference>
<dbReference type="FunFam" id="3.30.70.2740:FF:000003">
    <property type="entry name" value="Oxidoreductase, FAD-binding, putative"/>
    <property type="match status" value="1"/>
</dbReference>
<evidence type="ECO:0000256" key="11">
    <source>
        <dbReference type="ARBA" id="ARBA00060924"/>
    </source>
</evidence>
<feature type="domain" description="FAD-binding PCMH-type" evidence="13">
    <location>
        <begin position="49"/>
        <end position="278"/>
    </location>
</feature>
<dbReference type="Proteomes" id="UP000509458">
    <property type="component" value="Chromosome"/>
</dbReference>
<dbReference type="GO" id="GO:0046872">
    <property type="term" value="F:metal ion binding"/>
    <property type="evidence" value="ECO:0007669"/>
    <property type="project" value="UniProtKB-KW"/>
</dbReference>
<dbReference type="InterPro" id="IPR017900">
    <property type="entry name" value="4Fe4S_Fe_S_CS"/>
</dbReference>
<organism evidence="14 15">
    <name type="scientific">Alteromonas macleodii</name>
    <name type="common">Pseudoalteromonas macleodii</name>
    <dbReference type="NCBI Taxonomy" id="28108"/>
    <lineage>
        <taxon>Bacteria</taxon>
        <taxon>Pseudomonadati</taxon>
        <taxon>Pseudomonadota</taxon>
        <taxon>Gammaproteobacteria</taxon>
        <taxon>Alteromonadales</taxon>
        <taxon>Alteromonadaceae</taxon>
        <taxon>Alteromonas/Salinimonas group</taxon>
        <taxon>Alteromonas</taxon>
    </lineage>
</organism>
<dbReference type="GO" id="GO:0071949">
    <property type="term" value="F:FAD binding"/>
    <property type="evidence" value="ECO:0007669"/>
    <property type="project" value="InterPro"/>
</dbReference>
<evidence type="ECO:0000256" key="7">
    <source>
        <dbReference type="ARBA" id="ARBA00023004"/>
    </source>
</evidence>
<keyword evidence="5" id="KW-0274">FAD</keyword>
<dbReference type="Gene3D" id="3.30.70.2740">
    <property type="match status" value="1"/>
</dbReference>
<keyword evidence="6" id="KW-0560">Oxidoreductase</keyword>
<evidence type="ECO:0000256" key="10">
    <source>
        <dbReference type="ARBA" id="ARBA00051291"/>
    </source>
</evidence>
<evidence type="ECO:0000313" key="15">
    <source>
        <dbReference type="Proteomes" id="UP000509458"/>
    </source>
</evidence>
<dbReference type="InterPro" id="IPR017896">
    <property type="entry name" value="4Fe4S_Fe-S-bd"/>
</dbReference>
<keyword evidence="7" id="KW-0408">Iron</keyword>
<keyword evidence="3" id="KW-0285">Flavoprotein</keyword>
<dbReference type="SUPFAM" id="SSF46548">
    <property type="entry name" value="alpha-helical ferredoxin"/>
    <property type="match status" value="1"/>
</dbReference>
<dbReference type="PANTHER" id="PTHR11748">
    <property type="entry name" value="D-LACTATE DEHYDROGENASE"/>
    <property type="match status" value="1"/>
</dbReference>
<evidence type="ECO:0000256" key="2">
    <source>
        <dbReference type="ARBA" id="ARBA00022485"/>
    </source>
</evidence>
<dbReference type="GO" id="GO:0008720">
    <property type="term" value="F:D-lactate dehydrogenase (NAD+) activity"/>
    <property type="evidence" value="ECO:0007669"/>
    <property type="project" value="TreeGrafter"/>
</dbReference>